<dbReference type="SUPFAM" id="SSF53756">
    <property type="entry name" value="UDP-Glycosyltransferase/glycogen phosphorylase"/>
    <property type="match status" value="1"/>
</dbReference>
<dbReference type="InterPro" id="IPR028098">
    <property type="entry name" value="Glyco_trans_4-like_N"/>
</dbReference>
<evidence type="ECO:0000259" key="3">
    <source>
        <dbReference type="Pfam" id="PF13439"/>
    </source>
</evidence>
<dbReference type="PANTHER" id="PTHR46401">
    <property type="entry name" value="GLYCOSYLTRANSFERASE WBBK-RELATED"/>
    <property type="match status" value="1"/>
</dbReference>
<protein>
    <submittedName>
        <fullName evidence="4">Glycosyltransferase family 4 protein</fullName>
    </submittedName>
</protein>
<keyword evidence="1" id="KW-0808">Transferase</keyword>
<reference evidence="4 5" key="1">
    <citation type="journal article" date="2022" name="Front. Microbiol.">
        <title>High genomic differentiation and limited gene flow indicate recent cryptic speciation within the genus Laspinema (cyanobacteria).</title>
        <authorList>
            <person name="Stanojkovic A."/>
            <person name="Skoupy S."/>
            <person name="Skaloud P."/>
            <person name="Dvorak P."/>
        </authorList>
    </citation>
    <scope>NUCLEOTIDE SEQUENCE [LARGE SCALE GENOMIC DNA]</scope>
    <source>
        <strain evidence="4 5">D3b</strain>
    </source>
</reference>
<dbReference type="RefSeq" id="WP_261196577.1">
    <property type="nucleotide sequence ID" value="NZ_JAMXFA010000007.1"/>
</dbReference>
<dbReference type="Pfam" id="PF00534">
    <property type="entry name" value="Glycos_transf_1"/>
    <property type="match status" value="1"/>
</dbReference>
<feature type="domain" description="Glycosyl transferase family 1" evidence="2">
    <location>
        <begin position="228"/>
        <end position="385"/>
    </location>
</feature>
<keyword evidence="5" id="KW-1185">Reference proteome</keyword>
<dbReference type="Pfam" id="PF13439">
    <property type="entry name" value="Glyco_transf_4"/>
    <property type="match status" value="1"/>
</dbReference>
<organism evidence="4 5">
    <name type="scientific">Laspinema olomoucense D3b</name>
    <dbReference type="NCBI Taxonomy" id="2953688"/>
    <lineage>
        <taxon>Bacteria</taxon>
        <taxon>Bacillati</taxon>
        <taxon>Cyanobacteriota</taxon>
        <taxon>Cyanophyceae</taxon>
        <taxon>Oscillatoriophycideae</taxon>
        <taxon>Oscillatoriales</taxon>
        <taxon>Laspinemataceae</taxon>
        <taxon>Laspinema</taxon>
        <taxon>Laspinema olomoucense</taxon>
    </lineage>
</organism>
<evidence type="ECO:0000259" key="2">
    <source>
        <dbReference type="Pfam" id="PF00534"/>
    </source>
</evidence>
<comment type="caution">
    <text evidence="4">The sequence shown here is derived from an EMBL/GenBank/DDBJ whole genome shotgun (WGS) entry which is preliminary data.</text>
</comment>
<evidence type="ECO:0000256" key="1">
    <source>
        <dbReference type="ARBA" id="ARBA00022679"/>
    </source>
</evidence>
<accession>A0ABT2N3X9</accession>
<name>A0ABT2N3X9_9CYAN</name>
<dbReference type="CDD" id="cd03809">
    <property type="entry name" value="GT4_MtfB-like"/>
    <property type="match status" value="1"/>
</dbReference>
<sequence>MKIGYYLGSASLDGGGTAPYGWRLLELLLNNSKNYDIEIVILCTEEVQKGSLELITKYQAQGTTAIIKSYNFNYVERISRIAGIALAKILDKLNIDQKFAFYLNPLYRWFASLDIDLLHVPYQTAPIYDFYALPYPFIITMHDVQELHFPEFFTPEERAFRAEHYWKSLKYASGVVVSFNHVKQDLIKYFHLPESKIYVCPPPYTQIKLVSSTKEETEVYSKKYSNFQDFILYPAQTWEHKNHLSLIKSVELIKAKYNRSITVIFTGKKNDRFFPKIEKFLIKSTVSQQVIFTDIVPETELHWLYKNCALVVVPTLYEAGSFPLLEAIALGVPVICSSVTSLPETIGDSRFIFNPLDLEAMANSILQMIDGEELRNDNILNSKKRIQELREINSAPAFINAYRQVLRN</sequence>
<evidence type="ECO:0000313" key="4">
    <source>
        <dbReference type="EMBL" id="MCT7977392.1"/>
    </source>
</evidence>
<evidence type="ECO:0000313" key="5">
    <source>
        <dbReference type="Proteomes" id="UP001525961"/>
    </source>
</evidence>
<dbReference type="EMBL" id="JAMXFA010000007">
    <property type="protein sequence ID" value="MCT7977392.1"/>
    <property type="molecule type" value="Genomic_DNA"/>
</dbReference>
<gene>
    <name evidence="4" type="ORF">NG792_06715</name>
</gene>
<dbReference type="Gene3D" id="3.40.50.2000">
    <property type="entry name" value="Glycogen Phosphorylase B"/>
    <property type="match status" value="2"/>
</dbReference>
<proteinExistence type="predicted"/>
<feature type="domain" description="Glycosyltransferase subfamily 4-like N-terminal" evidence="3">
    <location>
        <begin position="100"/>
        <end position="203"/>
    </location>
</feature>
<dbReference type="PANTHER" id="PTHR46401:SF2">
    <property type="entry name" value="GLYCOSYLTRANSFERASE WBBK-RELATED"/>
    <property type="match status" value="1"/>
</dbReference>
<dbReference type="Proteomes" id="UP001525961">
    <property type="component" value="Unassembled WGS sequence"/>
</dbReference>
<dbReference type="InterPro" id="IPR001296">
    <property type="entry name" value="Glyco_trans_1"/>
</dbReference>